<keyword evidence="2" id="KW-1185">Reference proteome</keyword>
<name>A0A2P5C5A2_PARAD</name>
<proteinExistence type="predicted"/>
<organism evidence="1 2">
    <name type="scientific">Parasponia andersonii</name>
    <name type="common">Sponia andersonii</name>
    <dbReference type="NCBI Taxonomy" id="3476"/>
    <lineage>
        <taxon>Eukaryota</taxon>
        <taxon>Viridiplantae</taxon>
        <taxon>Streptophyta</taxon>
        <taxon>Embryophyta</taxon>
        <taxon>Tracheophyta</taxon>
        <taxon>Spermatophyta</taxon>
        <taxon>Magnoliopsida</taxon>
        <taxon>eudicotyledons</taxon>
        <taxon>Gunneridae</taxon>
        <taxon>Pentapetalae</taxon>
        <taxon>rosids</taxon>
        <taxon>fabids</taxon>
        <taxon>Rosales</taxon>
        <taxon>Cannabaceae</taxon>
        <taxon>Parasponia</taxon>
    </lineage>
</organism>
<evidence type="ECO:0000313" key="1">
    <source>
        <dbReference type="EMBL" id="PON56227.1"/>
    </source>
</evidence>
<protein>
    <submittedName>
        <fullName evidence="1">Uncharacterized protein</fullName>
    </submittedName>
</protein>
<accession>A0A2P5C5A2</accession>
<comment type="caution">
    <text evidence="1">The sequence shown here is derived from an EMBL/GenBank/DDBJ whole genome shotgun (WGS) entry which is preliminary data.</text>
</comment>
<dbReference type="AlphaFoldDB" id="A0A2P5C5A2"/>
<gene>
    <name evidence="1" type="ORF">PanWU01x14_182390</name>
</gene>
<evidence type="ECO:0000313" key="2">
    <source>
        <dbReference type="Proteomes" id="UP000237105"/>
    </source>
</evidence>
<dbReference type="EMBL" id="JXTB01000173">
    <property type="protein sequence ID" value="PON56227.1"/>
    <property type="molecule type" value="Genomic_DNA"/>
</dbReference>
<reference evidence="2" key="1">
    <citation type="submission" date="2016-06" db="EMBL/GenBank/DDBJ databases">
        <title>Parallel loss of symbiosis genes in relatives of nitrogen-fixing non-legume Parasponia.</title>
        <authorList>
            <person name="Van Velzen R."/>
            <person name="Holmer R."/>
            <person name="Bu F."/>
            <person name="Rutten L."/>
            <person name="Van Zeijl A."/>
            <person name="Liu W."/>
            <person name="Santuari L."/>
            <person name="Cao Q."/>
            <person name="Sharma T."/>
            <person name="Shen D."/>
            <person name="Roswanjaya Y."/>
            <person name="Wardhani T."/>
            <person name="Kalhor M.S."/>
            <person name="Jansen J."/>
            <person name="Van den Hoogen J."/>
            <person name="Gungor B."/>
            <person name="Hartog M."/>
            <person name="Hontelez J."/>
            <person name="Verver J."/>
            <person name="Yang W.-C."/>
            <person name="Schijlen E."/>
            <person name="Repin R."/>
            <person name="Schilthuizen M."/>
            <person name="Schranz E."/>
            <person name="Heidstra R."/>
            <person name="Miyata K."/>
            <person name="Fedorova E."/>
            <person name="Kohlen W."/>
            <person name="Bisseling T."/>
            <person name="Smit S."/>
            <person name="Geurts R."/>
        </authorList>
    </citation>
    <scope>NUCLEOTIDE SEQUENCE [LARGE SCALE GENOMIC DNA]</scope>
    <source>
        <strain evidence="2">cv. WU1-14</strain>
    </source>
</reference>
<dbReference type="Proteomes" id="UP000237105">
    <property type="component" value="Unassembled WGS sequence"/>
</dbReference>
<sequence length="114" mass="12026">MATNNVGSSIAPIAVNAQNFVELNLRGALIEETSSLGLAKETIMGPNKLSFLGLQNNDAIELGKDISLKPASKNKSIVENAIVSIQDISSTQIIGVLLNNHSRASFTFGSEEIA</sequence>